<accession>A0A0C3BNC7</accession>
<name>A0A0C3BNC7_HEBCY</name>
<keyword evidence="2" id="KW-1185">Reference proteome</keyword>
<dbReference type="Proteomes" id="UP000053424">
    <property type="component" value="Unassembled WGS sequence"/>
</dbReference>
<organism evidence="1 2">
    <name type="scientific">Hebeloma cylindrosporum</name>
    <dbReference type="NCBI Taxonomy" id="76867"/>
    <lineage>
        <taxon>Eukaryota</taxon>
        <taxon>Fungi</taxon>
        <taxon>Dikarya</taxon>
        <taxon>Basidiomycota</taxon>
        <taxon>Agaricomycotina</taxon>
        <taxon>Agaricomycetes</taxon>
        <taxon>Agaricomycetidae</taxon>
        <taxon>Agaricales</taxon>
        <taxon>Agaricineae</taxon>
        <taxon>Hymenogastraceae</taxon>
        <taxon>Hebeloma</taxon>
    </lineage>
</organism>
<dbReference type="EMBL" id="KN831792">
    <property type="protein sequence ID" value="KIM38140.1"/>
    <property type="molecule type" value="Genomic_DNA"/>
</dbReference>
<sequence length="254" mass="28697">MIPALTNLSIESTLSLDTADFDLSLMLPPIIMPSLRILRITQDYNIIGILDAPLLETLVLHDVALIALYTGQDIHKITPFKNLDTIALLDCRFGPRDIDIESSHFNPLDLPDIILYKLACCAKHLIVSSSNEPSLLESGSNLLHLDEHDWPRLQCITLDLSEFDDLMVYLKPIGSSPRSLTLRVVEPLLEYWKEEEPDALTSLEKVCMLETMEEGDLLMDEYWPAPGGIFQEDGNVEKRIDWDKTIRVRGLLDG</sequence>
<proteinExistence type="predicted"/>
<dbReference type="HOGENOM" id="CLU_1094405_0_0_1"/>
<reference evidence="1 2" key="1">
    <citation type="submission" date="2014-04" db="EMBL/GenBank/DDBJ databases">
        <authorList>
            <consortium name="DOE Joint Genome Institute"/>
            <person name="Kuo A."/>
            <person name="Gay G."/>
            <person name="Dore J."/>
            <person name="Kohler A."/>
            <person name="Nagy L.G."/>
            <person name="Floudas D."/>
            <person name="Copeland A."/>
            <person name="Barry K.W."/>
            <person name="Cichocki N."/>
            <person name="Veneault-Fourrey C."/>
            <person name="LaButti K."/>
            <person name="Lindquist E.A."/>
            <person name="Lipzen A."/>
            <person name="Lundell T."/>
            <person name="Morin E."/>
            <person name="Murat C."/>
            <person name="Sun H."/>
            <person name="Tunlid A."/>
            <person name="Henrissat B."/>
            <person name="Grigoriev I.V."/>
            <person name="Hibbett D.S."/>
            <person name="Martin F."/>
            <person name="Nordberg H.P."/>
            <person name="Cantor M.N."/>
            <person name="Hua S.X."/>
        </authorList>
    </citation>
    <scope>NUCLEOTIDE SEQUENCE [LARGE SCALE GENOMIC DNA]</scope>
    <source>
        <strain evidence="2">h7</strain>
    </source>
</reference>
<dbReference type="OrthoDB" id="3023006at2759"/>
<evidence type="ECO:0008006" key="3">
    <source>
        <dbReference type="Google" id="ProtNLM"/>
    </source>
</evidence>
<gene>
    <name evidence="1" type="ORF">M413DRAFT_246889</name>
</gene>
<dbReference type="AlphaFoldDB" id="A0A0C3BNC7"/>
<evidence type="ECO:0000313" key="1">
    <source>
        <dbReference type="EMBL" id="KIM38140.1"/>
    </source>
</evidence>
<evidence type="ECO:0000313" key="2">
    <source>
        <dbReference type="Proteomes" id="UP000053424"/>
    </source>
</evidence>
<reference evidence="2" key="2">
    <citation type="submission" date="2015-01" db="EMBL/GenBank/DDBJ databases">
        <title>Evolutionary Origins and Diversification of the Mycorrhizal Mutualists.</title>
        <authorList>
            <consortium name="DOE Joint Genome Institute"/>
            <consortium name="Mycorrhizal Genomics Consortium"/>
            <person name="Kohler A."/>
            <person name="Kuo A."/>
            <person name="Nagy L.G."/>
            <person name="Floudas D."/>
            <person name="Copeland A."/>
            <person name="Barry K.W."/>
            <person name="Cichocki N."/>
            <person name="Veneault-Fourrey C."/>
            <person name="LaButti K."/>
            <person name="Lindquist E.A."/>
            <person name="Lipzen A."/>
            <person name="Lundell T."/>
            <person name="Morin E."/>
            <person name="Murat C."/>
            <person name="Riley R."/>
            <person name="Ohm R."/>
            <person name="Sun H."/>
            <person name="Tunlid A."/>
            <person name="Henrissat B."/>
            <person name="Grigoriev I.V."/>
            <person name="Hibbett D.S."/>
            <person name="Martin F."/>
        </authorList>
    </citation>
    <scope>NUCLEOTIDE SEQUENCE [LARGE SCALE GENOMIC DNA]</scope>
    <source>
        <strain evidence="2">h7</strain>
    </source>
</reference>
<protein>
    <recommendedName>
        <fullName evidence="3">F-box domain-containing protein</fullName>
    </recommendedName>
</protein>